<evidence type="ECO:0000313" key="2">
    <source>
        <dbReference type="EMBL" id="GAF94919.1"/>
    </source>
</evidence>
<dbReference type="Pfam" id="PF09858">
    <property type="entry name" value="DUF2085"/>
    <property type="match status" value="1"/>
</dbReference>
<dbReference type="InterPro" id="IPR019206">
    <property type="entry name" value="DUF2085_TM"/>
</dbReference>
<evidence type="ECO:0000256" key="1">
    <source>
        <dbReference type="SAM" id="Phobius"/>
    </source>
</evidence>
<feature type="non-terminal residue" evidence="2">
    <location>
        <position position="1"/>
    </location>
</feature>
<gene>
    <name evidence="2" type="ORF">S01H1_26146</name>
</gene>
<keyword evidence="1" id="KW-0812">Transmembrane</keyword>
<feature type="transmembrane region" description="Helical" evidence="1">
    <location>
        <begin position="102"/>
        <end position="122"/>
    </location>
</feature>
<evidence type="ECO:0008006" key="3">
    <source>
        <dbReference type="Google" id="ProtNLM"/>
    </source>
</evidence>
<organism evidence="2">
    <name type="scientific">marine sediment metagenome</name>
    <dbReference type="NCBI Taxonomy" id="412755"/>
    <lineage>
        <taxon>unclassified sequences</taxon>
        <taxon>metagenomes</taxon>
        <taxon>ecological metagenomes</taxon>
    </lineage>
</organism>
<name>X0TNX2_9ZZZZ</name>
<dbReference type="AlphaFoldDB" id="X0TNX2"/>
<sequence>FLFGPQLAYSSEALQELLGPEKLATDSLARSFIGNPALGYKVAYCQRDTAMYVSILLAGMVFGLMRHRLRPLPFALYLILLVPLAIDGLGQFLAFYESTWQLRTITGSLFGIATIWFAYPHLEAGMGEIRRTVNEKLRLE</sequence>
<feature type="transmembrane region" description="Helical" evidence="1">
    <location>
        <begin position="74"/>
        <end position="96"/>
    </location>
</feature>
<protein>
    <recommendedName>
        <fullName evidence="3">DUF2085 domain-containing protein</fullName>
    </recommendedName>
</protein>
<keyword evidence="1" id="KW-1133">Transmembrane helix</keyword>
<dbReference type="EMBL" id="BARS01015836">
    <property type="protein sequence ID" value="GAF94919.1"/>
    <property type="molecule type" value="Genomic_DNA"/>
</dbReference>
<proteinExistence type="predicted"/>
<reference evidence="2" key="1">
    <citation type="journal article" date="2014" name="Front. Microbiol.">
        <title>High frequency of phylogenetically diverse reductive dehalogenase-homologous genes in deep subseafloor sedimentary metagenomes.</title>
        <authorList>
            <person name="Kawai M."/>
            <person name="Futagami T."/>
            <person name="Toyoda A."/>
            <person name="Takaki Y."/>
            <person name="Nishi S."/>
            <person name="Hori S."/>
            <person name="Arai W."/>
            <person name="Tsubouchi T."/>
            <person name="Morono Y."/>
            <person name="Uchiyama I."/>
            <person name="Ito T."/>
            <person name="Fujiyama A."/>
            <person name="Inagaki F."/>
            <person name="Takami H."/>
        </authorList>
    </citation>
    <scope>NUCLEOTIDE SEQUENCE</scope>
    <source>
        <strain evidence="2">Expedition CK06-06</strain>
    </source>
</reference>
<comment type="caution">
    <text evidence="2">The sequence shown here is derived from an EMBL/GenBank/DDBJ whole genome shotgun (WGS) entry which is preliminary data.</text>
</comment>
<feature type="transmembrane region" description="Helical" evidence="1">
    <location>
        <begin position="49"/>
        <end position="67"/>
    </location>
</feature>
<accession>X0TNX2</accession>
<keyword evidence="1" id="KW-0472">Membrane</keyword>